<accession>A0AAU1TWI2</accession>
<evidence type="ECO:0008006" key="2">
    <source>
        <dbReference type="Google" id="ProtNLM"/>
    </source>
</evidence>
<proteinExistence type="predicted"/>
<reference evidence="1" key="1">
    <citation type="submission" date="2022-10" db="EMBL/GenBank/DDBJ databases">
        <title>The complete genomes of actinobacterial strains from the NBC collection.</title>
        <authorList>
            <person name="Joergensen T.S."/>
            <person name="Alvarez Arevalo M."/>
            <person name="Sterndorff E.B."/>
            <person name="Faurdal D."/>
            <person name="Vuksanovic O."/>
            <person name="Mourched A.-S."/>
            <person name="Charusanti P."/>
            <person name="Shaw S."/>
            <person name="Blin K."/>
            <person name="Weber T."/>
        </authorList>
    </citation>
    <scope>NUCLEOTIDE SEQUENCE</scope>
    <source>
        <strain evidence="1">NBC_00119</strain>
    </source>
</reference>
<evidence type="ECO:0000313" key="1">
    <source>
        <dbReference type="EMBL" id="WTS10063.1"/>
    </source>
</evidence>
<organism evidence="1">
    <name type="scientific">Streptomyces sp. NBC_00119</name>
    <dbReference type="NCBI Taxonomy" id="2975659"/>
    <lineage>
        <taxon>Bacteria</taxon>
        <taxon>Bacillati</taxon>
        <taxon>Actinomycetota</taxon>
        <taxon>Actinomycetes</taxon>
        <taxon>Kitasatosporales</taxon>
        <taxon>Streptomycetaceae</taxon>
        <taxon>Streptomyces</taxon>
    </lineage>
</organism>
<protein>
    <recommendedName>
        <fullName evidence="2">Secreted protein</fullName>
    </recommendedName>
</protein>
<dbReference type="EMBL" id="CP108195">
    <property type="protein sequence ID" value="WTS10063.1"/>
    <property type="molecule type" value="Genomic_DNA"/>
</dbReference>
<name>A0AAU1TWI2_9ACTN</name>
<dbReference type="AlphaFoldDB" id="A0AAU1TWI2"/>
<sequence length="114" mass="12344">MLALELAAVLAAALVSRPHPERELDRRQIVRCDVPLRRLQHVRVSLGIKASVRILTGLATGSAAGGTDADMALFDLRDTLSDVRNRSSKELDAGGAATGMFRLAALDRLRRTLQ</sequence>
<gene>
    <name evidence="1" type="ORF">OHU69_02515</name>
</gene>